<evidence type="ECO:0000256" key="11">
    <source>
        <dbReference type="HAMAP-Rule" id="MF_00834"/>
    </source>
</evidence>
<comment type="cofactor">
    <cofactor evidence="1 11">
        <name>pyridoxal 5'-phosphate</name>
        <dbReference type="ChEBI" id="CHEBI:597326"/>
    </cofactor>
</comment>
<gene>
    <name evidence="11 12" type="primary">bioA</name>
    <name evidence="12" type="ORF">GMB86_10100</name>
</gene>
<dbReference type="GO" id="GO:0030170">
    <property type="term" value="F:pyridoxal phosphate binding"/>
    <property type="evidence" value="ECO:0007669"/>
    <property type="project" value="UniProtKB-UniRule"/>
</dbReference>
<evidence type="ECO:0000256" key="2">
    <source>
        <dbReference type="ARBA" id="ARBA00004496"/>
    </source>
</evidence>
<dbReference type="EC" id="2.6.1.62" evidence="11"/>
<dbReference type="Proteomes" id="UP000440978">
    <property type="component" value="Unassembled WGS sequence"/>
</dbReference>
<comment type="caution">
    <text evidence="12">The sequence shown here is derived from an EMBL/GenBank/DDBJ whole genome shotgun (WGS) entry which is preliminary data.</text>
</comment>
<keyword evidence="13" id="KW-1185">Reference proteome</keyword>
<dbReference type="InterPro" id="IPR005814">
    <property type="entry name" value="Aminotrans_3"/>
</dbReference>
<dbReference type="PANTHER" id="PTHR42684">
    <property type="entry name" value="ADENOSYLMETHIONINE-8-AMINO-7-OXONONANOATE AMINOTRANSFERASE"/>
    <property type="match status" value="1"/>
</dbReference>
<evidence type="ECO:0000256" key="3">
    <source>
        <dbReference type="ARBA" id="ARBA00011738"/>
    </source>
</evidence>
<feature type="binding site" evidence="11">
    <location>
        <position position="408"/>
    </location>
    <ligand>
        <name>substrate</name>
    </ligand>
</feature>
<organism evidence="12 13">
    <name type="scientific">Terrilactibacillus tamarindi</name>
    <dbReference type="NCBI Taxonomy" id="2599694"/>
    <lineage>
        <taxon>Bacteria</taxon>
        <taxon>Bacillati</taxon>
        <taxon>Bacillota</taxon>
        <taxon>Bacilli</taxon>
        <taxon>Bacillales</taxon>
        <taxon>Bacillaceae</taxon>
        <taxon>Terrilactibacillus</taxon>
    </lineage>
</organism>
<evidence type="ECO:0000256" key="8">
    <source>
        <dbReference type="ARBA" id="ARBA00022756"/>
    </source>
</evidence>
<dbReference type="InterPro" id="IPR049704">
    <property type="entry name" value="Aminotrans_3_PPA_site"/>
</dbReference>
<comment type="subcellular location">
    <subcellularLocation>
        <location evidence="2 11">Cytoplasm</location>
    </subcellularLocation>
</comment>
<evidence type="ECO:0000256" key="10">
    <source>
        <dbReference type="ARBA" id="ARBA00060970"/>
    </source>
</evidence>
<feature type="binding site" evidence="11">
    <location>
        <position position="144"/>
    </location>
    <ligand>
        <name>substrate</name>
    </ligand>
</feature>
<reference evidence="12 13" key="1">
    <citation type="submission" date="2019-11" db="EMBL/GenBank/DDBJ databases">
        <title>Terrilactibacillus tamarindus sp. nov. BCM23-1 isolated from bark of Tamarindus indica.</title>
        <authorList>
            <person name="Kingkaew E."/>
            <person name="Tanasupawat S."/>
        </authorList>
    </citation>
    <scope>NUCLEOTIDE SEQUENCE [LARGE SCALE GENOMIC DNA]</scope>
    <source>
        <strain evidence="12 13">BCM23-1</strain>
    </source>
</reference>
<dbReference type="PANTHER" id="PTHR42684:SF17">
    <property type="entry name" value="ADENOSYLMETHIONINE-8-AMINO-7-OXONONANOATE AMINOTRANSFERASE"/>
    <property type="match status" value="1"/>
</dbReference>
<dbReference type="SUPFAM" id="SSF53383">
    <property type="entry name" value="PLP-dependent transferases"/>
    <property type="match status" value="1"/>
</dbReference>
<keyword evidence="8 11" id="KW-0093">Biotin biosynthesis</keyword>
<comment type="catalytic activity">
    <reaction evidence="11">
        <text>(8S)-8-amino-7-oxononanoate + S-adenosyl-L-methionine = S-adenosyl-4-methylsulfanyl-2-oxobutanoate + (7R,8S)-7,8-diammoniononanoate</text>
        <dbReference type="Rhea" id="RHEA:16861"/>
        <dbReference type="ChEBI" id="CHEBI:16490"/>
        <dbReference type="ChEBI" id="CHEBI:59789"/>
        <dbReference type="ChEBI" id="CHEBI:149468"/>
        <dbReference type="ChEBI" id="CHEBI:149469"/>
        <dbReference type="EC" id="2.6.1.62"/>
    </reaction>
</comment>
<dbReference type="PROSITE" id="PS00600">
    <property type="entry name" value="AA_TRANSFER_CLASS_3"/>
    <property type="match status" value="1"/>
</dbReference>
<dbReference type="InterPro" id="IPR015424">
    <property type="entry name" value="PyrdxlP-dep_Trfase"/>
</dbReference>
<evidence type="ECO:0000256" key="6">
    <source>
        <dbReference type="ARBA" id="ARBA00022679"/>
    </source>
</evidence>
<protein>
    <recommendedName>
        <fullName evidence="11">Adenosylmethionine-8-amino-7-oxononanoate aminotransferase</fullName>
        <ecNumber evidence="11">2.6.1.62</ecNumber>
    </recommendedName>
    <alternativeName>
        <fullName evidence="11">7,8-diamino-pelargonic acid aminotransferase</fullName>
        <shortName evidence="11">DAPA AT</shortName>
        <shortName evidence="11">DAPA aminotransferase</shortName>
    </alternativeName>
    <alternativeName>
        <fullName evidence="11">7,8-diaminononanoate synthase</fullName>
        <shortName evidence="11">DANS</shortName>
    </alternativeName>
    <alternativeName>
        <fullName evidence="11">Diaminopelargonic acid synthase</fullName>
    </alternativeName>
</protein>
<comment type="subunit">
    <text evidence="3 11">Homodimer.</text>
</comment>
<keyword evidence="5 11" id="KW-0032">Aminotransferase</keyword>
<dbReference type="InterPro" id="IPR015421">
    <property type="entry name" value="PyrdxlP-dep_Trfase_major"/>
</dbReference>
<evidence type="ECO:0000256" key="5">
    <source>
        <dbReference type="ARBA" id="ARBA00022576"/>
    </source>
</evidence>
<evidence type="ECO:0000256" key="4">
    <source>
        <dbReference type="ARBA" id="ARBA00022490"/>
    </source>
</evidence>
<evidence type="ECO:0000313" key="12">
    <source>
        <dbReference type="EMBL" id="MTT32357.1"/>
    </source>
</evidence>
<feature type="site" description="Participates in the substrate recognition with KAPA and in a stacking interaction with the adenine ring of SAM" evidence="11">
    <location>
        <position position="15"/>
    </location>
</feature>
<dbReference type="EMBL" id="WNHB01000015">
    <property type="protein sequence ID" value="MTT32357.1"/>
    <property type="molecule type" value="Genomic_DNA"/>
</dbReference>
<dbReference type="OrthoDB" id="9807885at2"/>
<dbReference type="HAMAP" id="MF_00834">
    <property type="entry name" value="BioA"/>
    <property type="match status" value="1"/>
</dbReference>
<dbReference type="Pfam" id="PF00202">
    <property type="entry name" value="Aminotran_3"/>
    <property type="match status" value="1"/>
</dbReference>
<dbReference type="RefSeq" id="WP_155219314.1">
    <property type="nucleotide sequence ID" value="NZ_WNHB01000015.1"/>
</dbReference>
<feature type="binding site" evidence="11">
    <location>
        <position position="249"/>
    </location>
    <ligand>
        <name>pyridoxal 5'-phosphate</name>
        <dbReference type="ChEBI" id="CHEBI:597326"/>
    </ligand>
</feature>
<proteinExistence type="inferred from homology"/>
<keyword evidence="6 11" id="KW-0808">Transferase</keyword>
<evidence type="ECO:0000313" key="13">
    <source>
        <dbReference type="Proteomes" id="UP000440978"/>
    </source>
</evidence>
<name>A0A6N8CT32_9BACI</name>
<dbReference type="InterPro" id="IPR015422">
    <property type="entry name" value="PyrdxlP-dep_Trfase_small"/>
</dbReference>
<dbReference type="Gene3D" id="3.40.640.10">
    <property type="entry name" value="Type I PLP-dependent aspartate aminotransferase-like (Major domain)"/>
    <property type="match status" value="1"/>
</dbReference>
<evidence type="ECO:0000256" key="9">
    <source>
        <dbReference type="ARBA" id="ARBA00022898"/>
    </source>
</evidence>
<keyword evidence="4 11" id="KW-0963">Cytoplasm</keyword>
<feature type="binding site" evidence="11">
    <location>
        <position position="278"/>
    </location>
    <ligand>
        <name>substrate</name>
    </ligand>
</feature>
<evidence type="ECO:0000256" key="7">
    <source>
        <dbReference type="ARBA" id="ARBA00022691"/>
    </source>
</evidence>
<evidence type="ECO:0000256" key="1">
    <source>
        <dbReference type="ARBA" id="ARBA00001933"/>
    </source>
</evidence>
<feature type="binding site" evidence="11">
    <location>
        <begin position="111"/>
        <end position="112"/>
    </location>
    <ligand>
        <name>pyridoxal 5'-phosphate</name>
        <dbReference type="ChEBI" id="CHEBI:597326"/>
    </ligand>
</feature>
<dbReference type="GO" id="GO:0004015">
    <property type="term" value="F:adenosylmethionine-8-amino-7-oxononanoate transaminase activity"/>
    <property type="evidence" value="ECO:0007669"/>
    <property type="project" value="UniProtKB-UniRule"/>
</dbReference>
<sequence>MDYIQKSKEVLWLPFTQMKEYDLNPLVIESGQGIKIKDTEGNEYYDANSSVWLNPHGHRKQELNEALVKQLGKIAHSTMLGMANVPAVELAAKLVDLTPKGLDRVFYSDSGATAVEIALKMAFQYWLNIGVTIRKRFITMHNGYHGDTIGSISVGDIDIYHQIYQPLMFQSFVAPYPYTYRHQSGDPEETKKDCLEQLKKVLEEHHDEVCAVMVEPMMQGAGGMVNMPPGFLKGVRELCTQYNVLMIADEVAVGFGRTGKLFACMHESVVPDILTAGKMLTGGYLPVAITMVSEGIYQAFYDDYEKMKTLFHGHSYTGNQLGCAVALENLRLYEKERTVEGVAEKTPFMKKQLETLYELDHVGDVRQVGFMSGIELVKNKQTKEPYPWQERIGWKATLEMRKLGLMTRPIGDVIVFMPPLASTEEDIKQMVSRIKKGIYQVTKEVSIR</sequence>
<keyword evidence="9 11" id="KW-0663">Pyridoxal phosphate</keyword>
<feature type="binding site" evidence="11">
    <location>
        <position position="313"/>
    </location>
    <ligand>
        <name>substrate</name>
    </ligand>
</feature>
<dbReference type="FunFam" id="3.40.640.10:FF:000078">
    <property type="entry name" value="Adenosylmethionine-8-amino-7-oxononanoate aminotransferase"/>
    <property type="match status" value="1"/>
</dbReference>
<dbReference type="Gene3D" id="3.90.1150.10">
    <property type="entry name" value="Aspartate Aminotransferase, domain 1"/>
    <property type="match status" value="1"/>
</dbReference>
<feature type="binding site" evidence="11">
    <location>
        <begin position="314"/>
        <end position="315"/>
    </location>
    <ligand>
        <name>pyridoxal 5'-phosphate</name>
        <dbReference type="ChEBI" id="CHEBI:597326"/>
    </ligand>
</feature>
<dbReference type="CDD" id="cd00610">
    <property type="entry name" value="OAT_like"/>
    <property type="match status" value="1"/>
</dbReference>
<dbReference type="InterPro" id="IPR005815">
    <property type="entry name" value="BioA"/>
</dbReference>
<dbReference type="NCBIfam" id="TIGR00508">
    <property type="entry name" value="bioA"/>
    <property type="match status" value="1"/>
</dbReference>
<comment type="function">
    <text evidence="11">Catalyzes the transfer of the alpha-amino group from S-adenosyl-L-methionine (SAM) to 7-keto-8-aminopelargonic acid (KAPA) to form 7,8-diaminopelargonic acid (DAPA). It is the only aminotransferase known to utilize SAM as an amino donor.</text>
</comment>
<dbReference type="AlphaFoldDB" id="A0A6N8CT32"/>
<dbReference type="GO" id="GO:0009102">
    <property type="term" value="P:biotin biosynthetic process"/>
    <property type="evidence" value="ECO:0007669"/>
    <property type="project" value="UniProtKB-UniRule"/>
</dbReference>
<feature type="modified residue" description="N6-(pyridoxal phosphate)lysine" evidence="11">
    <location>
        <position position="278"/>
    </location>
</feature>
<comment type="pathway">
    <text evidence="11">Cofactor biosynthesis; biotin biosynthesis; 7,8-diaminononanoate from 8-amino-7-oxononanoate (SAM route): step 1/1.</text>
</comment>
<dbReference type="GO" id="GO:0005737">
    <property type="term" value="C:cytoplasm"/>
    <property type="evidence" value="ECO:0007669"/>
    <property type="project" value="UniProtKB-SubCell"/>
</dbReference>
<accession>A0A6N8CT32</accession>
<comment type="similarity">
    <text evidence="10 11">Belongs to the class-III pyridoxal-phosphate-dependent aminotransferase family. BioA subfamily.</text>
</comment>
<dbReference type="UniPathway" id="UPA00078">
    <property type="reaction ID" value="UER00160"/>
</dbReference>
<keyword evidence="7 11" id="KW-0949">S-adenosyl-L-methionine</keyword>
<comment type="caution">
    <text evidence="11">Lacks conserved residue(s) required for the propagation of feature annotation.</text>
</comment>